<dbReference type="KEGG" id="erl:AOC36_08830"/>
<dbReference type="Gene3D" id="6.10.340.10">
    <property type="match status" value="1"/>
</dbReference>
<dbReference type="SUPFAM" id="SSF55874">
    <property type="entry name" value="ATPase domain of HSP90 chaperone/DNA topoisomerase II/histidine kinase"/>
    <property type="match status" value="1"/>
</dbReference>
<accession>A0A0X8H107</accession>
<evidence type="ECO:0000256" key="3">
    <source>
        <dbReference type="ARBA" id="ARBA00022679"/>
    </source>
</evidence>
<dbReference type="Pfam" id="PF02518">
    <property type="entry name" value="HATPase_c"/>
    <property type="match status" value="1"/>
</dbReference>
<keyword evidence="4" id="KW-0418">Kinase</keyword>
<dbReference type="PANTHER" id="PTHR34220:SF7">
    <property type="entry name" value="SENSOR HISTIDINE KINASE YPDA"/>
    <property type="match status" value="1"/>
</dbReference>
<dbReference type="GO" id="GO:0016020">
    <property type="term" value="C:membrane"/>
    <property type="evidence" value="ECO:0007669"/>
    <property type="project" value="UniProtKB-SubCell"/>
</dbReference>
<keyword evidence="2" id="KW-0597">Phosphoprotein</keyword>
<evidence type="ECO:0000256" key="4">
    <source>
        <dbReference type="ARBA" id="ARBA00022777"/>
    </source>
</evidence>
<reference evidence="7 8" key="1">
    <citation type="submission" date="2015-10" db="EMBL/GenBank/DDBJ databases">
        <title>Erysipelothrix larvae sp. LV19 isolated from the larval gut of the rhinoceros beetle, Trypoxylus dichotomus.</title>
        <authorList>
            <person name="Lim S."/>
            <person name="Kim B.-C."/>
        </authorList>
    </citation>
    <scope>NUCLEOTIDE SEQUENCE [LARGE SCALE GENOMIC DNA]</scope>
    <source>
        <strain evidence="7 8">LV19</strain>
    </source>
</reference>
<dbReference type="OrthoDB" id="9809348at2"/>
<dbReference type="STRING" id="1514105.AOC36_08830"/>
<dbReference type="RefSeq" id="WP_067633463.1">
    <property type="nucleotide sequence ID" value="NZ_CP013213.1"/>
</dbReference>
<keyword evidence="5" id="KW-0472">Membrane</keyword>
<feature type="transmembrane region" description="Helical" evidence="5">
    <location>
        <begin position="281"/>
        <end position="300"/>
    </location>
</feature>
<evidence type="ECO:0000313" key="8">
    <source>
        <dbReference type="Proteomes" id="UP000063781"/>
    </source>
</evidence>
<evidence type="ECO:0000256" key="5">
    <source>
        <dbReference type="SAM" id="Phobius"/>
    </source>
</evidence>
<dbReference type="InterPro" id="IPR003660">
    <property type="entry name" value="HAMP_dom"/>
</dbReference>
<dbReference type="PROSITE" id="PS50885">
    <property type="entry name" value="HAMP"/>
    <property type="match status" value="1"/>
</dbReference>
<keyword evidence="5" id="KW-1133">Transmembrane helix</keyword>
<evidence type="ECO:0000313" key="7">
    <source>
        <dbReference type="EMBL" id="AMC94088.1"/>
    </source>
</evidence>
<gene>
    <name evidence="7" type="ORF">AOC36_08830</name>
</gene>
<keyword evidence="8" id="KW-1185">Reference proteome</keyword>
<dbReference type="Gene3D" id="3.30.565.10">
    <property type="entry name" value="Histidine kinase-like ATPase, C-terminal domain"/>
    <property type="match status" value="1"/>
</dbReference>
<evidence type="ECO:0000256" key="2">
    <source>
        <dbReference type="ARBA" id="ARBA00022553"/>
    </source>
</evidence>
<dbReference type="Proteomes" id="UP000063781">
    <property type="component" value="Chromosome"/>
</dbReference>
<dbReference type="PANTHER" id="PTHR34220">
    <property type="entry name" value="SENSOR HISTIDINE KINASE YPDA"/>
    <property type="match status" value="1"/>
</dbReference>
<dbReference type="InterPro" id="IPR003594">
    <property type="entry name" value="HATPase_dom"/>
</dbReference>
<evidence type="ECO:0000256" key="1">
    <source>
        <dbReference type="ARBA" id="ARBA00004370"/>
    </source>
</evidence>
<keyword evidence="3" id="KW-0808">Transferase</keyword>
<dbReference type="SMART" id="SM00387">
    <property type="entry name" value="HATPase_c"/>
    <property type="match status" value="1"/>
</dbReference>
<dbReference type="GO" id="GO:0000155">
    <property type="term" value="F:phosphorelay sensor kinase activity"/>
    <property type="evidence" value="ECO:0007669"/>
    <property type="project" value="InterPro"/>
</dbReference>
<proteinExistence type="predicted"/>
<name>A0A0X8H107_9FIRM</name>
<dbReference type="EMBL" id="CP013213">
    <property type="protein sequence ID" value="AMC94088.1"/>
    <property type="molecule type" value="Genomic_DNA"/>
</dbReference>
<dbReference type="AlphaFoldDB" id="A0A0X8H107"/>
<feature type="transmembrane region" description="Helical" evidence="5">
    <location>
        <begin position="12"/>
        <end position="36"/>
    </location>
</feature>
<dbReference type="InterPro" id="IPR050640">
    <property type="entry name" value="Bact_2-comp_sensor_kinase"/>
</dbReference>
<organism evidence="7 8">
    <name type="scientific">Erysipelothrix larvae</name>
    <dbReference type="NCBI Taxonomy" id="1514105"/>
    <lineage>
        <taxon>Bacteria</taxon>
        <taxon>Bacillati</taxon>
        <taxon>Bacillota</taxon>
        <taxon>Erysipelotrichia</taxon>
        <taxon>Erysipelotrichales</taxon>
        <taxon>Erysipelotrichaceae</taxon>
        <taxon>Erysipelothrix</taxon>
    </lineage>
</organism>
<protein>
    <recommendedName>
        <fullName evidence="6">HAMP domain-containing protein</fullName>
    </recommendedName>
</protein>
<keyword evidence="5" id="KW-0812">Transmembrane</keyword>
<dbReference type="InterPro" id="IPR036890">
    <property type="entry name" value="HATPase_C_sf"/>
</dbReference>
<sequence length="576" mass="66013">MKIKTKKSIKRKLLWMIILSSILPLLLLGFFSVFFITRTTNTSLTQRLDEVLLTADDILSSTIESQQFTIKNLKNSLLEHDLIGKETITPDQQKGIETAFFHTLNRDLGAMNLYYVSISGQHVGTDRLPELYSYPTNKNWGVYRFAQNEDTHFYANAYKVNDSFYNAYSIVYSVIQDDVHTGYLILDVSTEYIQSLFSSVKGTSYGYVQFILASKYDTVIYNDSYFYNNIGLIKNVLAQDGTNTGVSSLKENTLKTIENAAYGYQIYGLIHNRLVYDQGKMLASLIVLLIITTIILSFYIGNGLTQSIVTPINSLVNKMNAYKNYDSTLEILDQKDEISRLSNQFDLLIDRIEKYHKLNLEKQDLMRQAEIKSLMSQINPHFINNTLDSIKWKAKLKEYDDIQEMVTKLSVLLLSAMNNRDQFCTLEEEIEMVSSYISIQQIRYEDRLNFMLGIQSEAYCIQIPRLILQPIIENSIIHGIEPMDRKGIVEVSGWVDDTHDYLYLTVADNGVGTDACFEDISHSGIGLQNVNHRIKLHYGNQYGLWWESKKDIGTVVYIKIPISREEAYDSCTGSGR</sequence>
<evidence type="ECO:0000259" key="6">
    <source>
        <dbReference type="PROSITE" id="PS50885"/>
    </source>
</evidence>
<dbReference type="InterPro" id="IPR010559">
    <property type="entry name" value="Sig_transdc_His_kin_internal"/>
</dbReference>
<comment type="subcellular location">
    <subcellularLocation>
        <location evidence="1">Membrane</location>
    </subcellularLocation>
</comment>
<feature type="domain" description="HAMP" evidence="6">
    <location>
        <begin position="306"/>
        <end position="357"/>
    </location>
</feature>
<dbReference type="Pfam" id="PF06580">
    <property type="entry name" value="His_kinase"/>
    <property type="match status" value="1"/>
</dbReference>